<evidence type="ECO:0000259" key="1">
    <source>
        <dbReference type="Pfam" id="PF05699"/>
    </source>
</evidence>
<dbReference type="SUPFAM" id="SSF53098">
    <property type="entry name" value="Ribonuclease H-like"/>
    <property type="match status" value="1"/>
</dbReference>
<protein>
    <recommendedName>
        <fullName evidence="5">Zinc finger MYM-type protein 1-like</fullName>
    </recommendedName>
</protein>
<feature type="domain" description="DUF4371" evidence="2">
    <location>
        <begin position="106"/>
        <end position="282"/>
    </location>
</feature>
<sequence length="637" mass="72955">MYYIDASTAAHAQTSIAPPNFPFCVMVRVRVRVRALGIKKSAWNSDGFCDLLNINRSLHKHSDSSEHLKCVLQLKQIQKNQSTISDSLKENSRLYIAQYNEDVRLNRLVLRIVVDAVLFLARQELAFRGHDENQSPSNGGNFKELLSLLISTSPLDIQQHYEKIKAVFTEDSEALQNEIIECISDYTNEYIKLELTSCDFFSVRIDDTTDVTQKSQCSLIVRLINSNGELVERFLGFCDVSCDRTSEALFNLVDTVLGPFGYKGKLVGQCYDGASVMSGHLNDLQKKVKEVAPQAISIHCLAHRLDLVLQDSLKQVSQCRVFFAVIRGIPSFFHLSVKRSYVANTIVGKLIPTTTDTRWKLVKVVAEEWNDLKAVFEAIANDFESDQTAVRLSNGFLNYMKDFEFAFLVIVFNEIFQISSILFDILQKKSLDVIFCEEQSRNMMSCQKMNFFRSTSNYFEILDVILMQVSTRFQDIEQLQFCSLADTSKFLQYSIAFPSDALAILQKTFPHLFKVSRLKTELELLYADYEYQSIPLIQALKLLRENKDVFEESYRLFSLVVTLPSTNVAVERSFPALNCVKENLCNSMAQGRSTSLACVYIHKDLLHELIEKEPFHDDIIDKFSIRRDRQINLVYKK</sequence>
<evidence type="ECO:0008006" key="5">
    <source>
        <dbReference type="Google" id="ProtNLM"/>
    </source>
</evidence>
<feature type="domain" description="HAT C-terminal dimerisation" evidence="1">
    <location>
        <begin position="537"/>
        <end position="605"/>
    </location>
</feature>
<dbReference type="Proteomes" id="UP001148838">
    <property type="component" value="Unassembled WGS sequence"/>
</dbReference>
<dbReference type="PANTHER" id="PTHR45749:SF28">
    <property type="entry name" value="ZINC FINGER MYM-TYPE PROTEIN 1-LIKE-RELATED"/>
    <property type="match status" value="1"/>
</dbReference>
<accession>A0ABQ8TNS5</accession>
<reference evidence="3 4" key="1">
    <citation type="journal article" date="2022" name="Allergy">
        <title>Genome assembly and annotation of Periplaneta americana reveal a comprehensive cockroach allergen profile.</title>
        <authorList>
            <person name="Wang L."/>
            <person name="Xiong Q."/>
            <person name="Saelim N."/>
            <person name="Wang L."/>
            <person name="Nong W."/>
            <person name="Wan A.T."/>
            <person name="Shi M."/>
            <person name="Liu X."/>
            <person name="Cao Q."/>
            <person name="Hui J.H.L."/>
            <person name="Sookrung N."/>
            <person name="Leung T.F."/>
            <person name="Tungtrongchitr A."/>
            <person name="Tsui S.K.W."/>
        </authorList>
    </citation>
    <scope>NUCLEOTIDE SEQUENCE [LARGE SCALE GENOMIC DNA]</scope>
    <source>
        <strain evidence="3">PWHHKU_190912</strain>
    </source>
</reference>
<dbReference type="InterPro" id="IPR012337">
    <property type="entry name" value="RNaseH-like_sf"/>
</dbReference>
<dbReference type="InterPro" id="IPR008906">
    <property type="entry name" value="HATC_C_dom"/>
</dbReference>
<name>A0ABQ8TNS5_PERAM</name>
<dbReference type="Pfam" id="PF14291">
    <property type="entry name" value="DUF4371"/>
    <property type="match status" value="1"/>
</dbReference>
<evidence type="ECO:0000313" key="4">
    <source>
        <dbReference type="Proteomes" id="UP001148838"/>
    </source>
</evidence>
<evidence type="ECO:0000259" key="2">
    <source>
        <dbReference type="Pfam" id="PF14291"/>
    </source>
</evidence>
<dbReference type="Pfam" id="PF05699">
    <property type="entry name" value="Dimer_Tnp_hAT"/>
    <property type="match status" value="1"/>
</dbReference>
<dbReference type="PANTHER" id="PTHR45749">
    <property type="match status" value="1"/>
</dbReference>
<dbReference type="InterPro" id="IPR025398">
    <property type="entry name" value="DUF4371"/>
</dbReference>
<proteinExistence type="predicted"/>
<organism evidence="3 4">
    <name type="scientific">Periplaneta americana</name>
    <name type="common">American cockroach</name>
    <name type="synonym">Blatta americana</name>
    <dbReference type="NCBI Taxonomy" id="6978"/>
    <lineage>
        <taxon>Eukaryota</taxon>
        <taxon>Metazoa</taxon>
        <taxon>Ecdysozoa</taxon>
        <taxon>Arthropoda</taxon>
        <taxon>Hexapoda</taxon>
        <taxon>Insecta</taxon>
        <taxon>Pterygota</taxon>
        <taxon>Neoptera</taxon>
        <taxon>Polyneoptera</taxon>
        <taxon>Dictyoptera</taxon>
        <taxon>Blattodea</taxon>
        <taxon>Blattoidea</taxon>
        <taxon>Blattidae</taxon>
        <taxon>Blattinae</taxon>
        <taxon>Periplaneta</taxon>
    </lineage>
</organism>
<dbReference type="EMBL" id="JAJSOF020000005">
    <property type="protein sequence ID" value="KAJ4447030.1"/>
    <property type="molecule type" value="Genomic_DNA"/>
</dbReference>
<comment type="caution">
    <text evidence="3">The sequence shown here is derived from an EMBL/GenBank/DDBJ whole genome shotgun (WGS) entry which is preliminary data.</text>
</comment>
<gene>
    <name evidence="3" type="ORF">ANN_09018</name>
</gene>
<evidence type="ECO:0000313" key="3">
    <source>
        <dbReference type="EMBL" id="KAJ4447030.1"/>
    </source>
</evidence>
<keyword evidence="4" id="KW-1185">Reference proteome</keyword>